<feature type="chain" id="PRO_5041398389" evidence="1">
    <location>
        <begin position="19"/>
        <end position="115"/>
    </location>
</feature>
<evidence type="ECO:0000256" key="1">
    <source>
        <dbReference type="SAM" id="SignalP"/>
    </source>
</evidence>
<proteinExistence type="predicted"/>
<evidence type="ECO:0000313" key="3">
    <source>
        <dbReference type="Proteomes" id="UP001176961"/>
    </source>
</evidence>
<name>A0AA36M7S7_CYLNA</name>
<keyword evidence="3" id="KW-1185">Reference proteome</keyword>
<dbReference type="EMBL" id="CATQJL010000305">
    <property type="protein sequence ID" value="CAJ0600948.1"/>
    <property type="molecule type" value="Genomic_DNA"/>
</dbReference>
<evidence type="ECO:0000313" key="2">
    <source>
        <dbReference type="EMBL" id="CAJ0600948.1"/>
    </source>
</evidence>
<sequence length="115" mass="13265">MMTLPLLVLLCAAVCAMAAEDSAEPQRRFRLVNSFESGLRRPDSIYFRKRGSGFSGFGRLAEKRRVRELFGKRSAPAYDASEDYMSDSPDDQYQSIYDLMQMHRERRGRARELFG</sequence>
<accession>A0AA36M7S7</accession>
<protein>
    <submittedName>
        <fullName evidence="2">Uncharacterized protein</fullName>
    </submittedName>
</protein>
<reference evidence="2" key="1">
    <citation type="submission" date="2023-07" db="EMBL/GenBank/DDBJ databases">
        <authorList>
            <consortium name="CYATHOMIX"/>
        </authorList>
    </citation>
    <scope>NUCLEOTIDE SEQUENCE</scope>
    <source>
        <strain evidence="2">N/A</strain>
    </source>
</reference>
<comment type="caution">
    <text evidence="2">The sequence shown here is derived from an EMBL/GenBank/DDBJ whole genome shotgun (WGS) entry which is preliminary data.</text>
</comment>
<keyword evidence="1" id="KW-0732">Signal</keyword>
<feature type="signal peptide" evidence="1">
    <location>
        <begin position="1"/>
        <end position="18"/>
    </location>
</feature>
<gene>
    <name evidence="2" type="ORF">CYNAS_LOCUS12931</name>
</gene>
<dbReference type="Proteomes" id="UP001176961">
    <property type="component" value="Unassembled WGS sequence"/>
</dbReference>
<dbReference type="AlphaFoldDB" id="A0AA36M7S7"/>
<organism evidence="2 3">
    <name type="scientific">Cylicocyclus nassatus</name>
    <name type="common">Nematode worm</name>
    <dbReference type="NCBI Taxonomy" id="53992"/>
    <lineage>
        <taxon>Eukaryota</taxon>
        <taxon>Metazoa</taxon>
        <taxon>Ecdysozoa</taxon>
        <taxon>Nematoda</taxon>
        <taxon>Chromadorea</taxon>
        <taxon>Rhabditida</taxon>
        <taxon>Rhabditina</taxon>
        <taxon>Rhabditomorpha</taxon>
        <taxon>Strongyloidea</taxon>
        <taxon>Strongylidae</taxon>
        <taxon>Cylicocyclus</taxon>
    </lineage>
</organism>